<organism evidence="5">
    <name type="scientific">Chaetoceros debilis</name>
    <dbReference type="NCBI Taxonomy" id="122233"/>
    <lineage>
        <taxon>Eukaryota</taxon>
        <taxon>Sar</taxon>
        <taxon>Stramenopiles</taxon>
        <taxon>Ochrophyta</taxon>
        <taxon>Bacillariophyta</taxon>
        <taxon>Coscinodiscophyceae</taxon>
        <taxon>Chaetocerotophycidae</taxon>
        <taxon>Chaetocerotales</taxon>
        <taxon>Chaetocerotaceae</taxon>
        <taxon>Chaetoceros</taxon>
    </lineage>
</organism>
<dbReference type="EMBL" id="HBIO01007685">
    <property type="protein sequence ID" value="CAE0460946.1"/>
    <property type="molecule type" value="Transcribed_RNA"/>
</dbReference>
<proteinExistence type="inferred from homology"/>
<dbReference type="PANTHER" id="PTHR11001:SF2">
    <property type="entry name" value="MITOCHONDRIAL FISSION PROCESS PROTEIN 1"/>
    <property type="match status" value="1"/>
</dbReference>
<evidence type="ECO:0000256" key="3">
    <source>
        <dbReference type="ARBA" id="ARBA00029631"/>
    </source>
</evidence>
<dbReference type="Pfam" id="PF10558">
    <property type="entry name" value="MTP18"/>
    <property type="match status" value="1"/>
</dbReference>
<evidence type="ECO:0000256" key="4">
    <source>
        <dbReference type="SAM" id="MobiDB-lite"/>
    </source>
</evidence>
<reference evidence="5" key="1">
    <citation type="submission" date="2021-01" db="EMBL/GenBank/DDBJ databases">
        <authorList>
            <person name="Corre E."/>
            <person name="Pelletier E."/>
            <person name="Niang G."/>
            <person name="Scheremetjew M."/>
            <person name="Finn R."/>
            <person name="Kale V."/>
            <person name="Holt S."/>
            <person name="Cochrane G."/>
            <person name="Meng A."/>
            <person name="Brown T."/>
            <person name="Cohen L."/>
        </authorList>
    </citation>
    <scope>NUCLEOTIDE SEQUENCE</scope>
    <source>
        <strain evidence="5">MM31A-1</strain>
    </source>
</reference>
<name>A0A7S3V6Q7_9STRA</name>
<gene>
    <name evidence="5" type="ORF">CDEB00056_LOCUS5787</name>
</gene>
<accession>A0A7S3V6Q7</accession>
<evidence type="ECO:0000256" key="2">
    <source>
        <dbReference type="ARBA" id="ARBA00017835"/>
    </source>
</evidence>
<comment type="similarity">
    <text evidence="1">Belongs to the MTFP1 family.</text>
</comment>
<protein>
    <recommendedName>
        <fullName evidence="2">Mitochondrial fission process protein 1</fullName>
    </recommendedName>
    <alternativeName>
        <fullName evidence="3">Mitochondrial 18 kDa protein</fullName>
    </alternativeName>
</protein>
<dbReference type="AlphaFoldDB" id="A0A7S3V6Q7"/>
<evidence type="ECO:0000313" key="5">
    <source>
        <dbReference type="EMBL" id="CAE0460946.1"/>
    </source>
</evidence>
<sequence>MASPDSEKDPARKDEPYNVFRDSALRFMGYANEVGESFRYQVPRLVTPTYVLAFGYCAADAISSGYRMWEEGGNDKISPSSTASAPASTSERSESKSSSSREIMAAMATCDTLIWQTFASVLIPGGTINIIVRASRFAMLRATMLPVSAQKWIPTISGLGSIPFIVHPIDDFVDYAMDNSIRKWLKK</sequence>
<feature type="compositionally biased region" description="Low complexity" evidence="4">
    <location>
        <begin position="78"/>
        <end position="100"/>
    </location>
</feature>
<dbReference type="InterPro" id="IPR019560">
    <property type="entry name" value="Mitochondrial_18_kDa_protein"/>
</dbReference>
<evidence type="ECO:0000256" key="1">
    <source>
        <dbReference type="ARBA" id="ARBA00009224"/>
    </source>
</evidence>
<dbReference type="PANTHER" id="PTHR11001">
    <property type="entry name" value="MITOCHONDRIAL FISSION PROCESS PROTEIN 1"/>
    <property type="match status" value="1"/>
</dbReference>
<dbReference type="GO" id="GO:0005739">
    <property type="term" value="C:mitochondrion"/>
    <property type="evidence" value="ECO:0007669"/>
    <property type="project" value="TreeGrafter"/>
</dbReference>
<feature type="region of interest" description="Disordered" evidence="4">
    <location>
        <begin position="73"/>
        <end position="100"/>
    </location>
</feature>
<dbReference type="GO" id="GO:0000266">
    <property type="term" value="P:mitochondrial fission"/>
    <property type="evidence" value="ECO:0007669"/>
    <property type="project" value="TreeGrafter"/>
</dbReference>